<dbReference type="InterPro" id="IPR009057">
    <property type="entry name" value="Homeodomain-like_sf"/>
</dbReference>
<keyword evidence="5" id="KW-0238">DNA-binding</keyword>
<reference evidence="10 11" key="1">
    <citation type="submission" date="2016-10" db="EMBL/GenBank/DDBJ databases">
        <authorList>
            <person name="de Groot N.N."/>
        </authorList>
    </citation>
    <scope>NUCLEOTIDE SEQUENCE [LARGE SCALE GENOMIC DNA]</scope>
    <source>
        <strain evidence="10 11">DSM 29619</strain>
    </source>
</reference>
<dbReference type="GO" id="GO:0005524">
    <property type="term" value="F:ATP binding"/>
    <property type="evidence" value="ECO:0007669"/>
    <property type="project" value="UniProtKB-KW"/>
</dbReference>
<dbReference type="PRINTS" id="PR01590">
    <property type="entry name" value="HTHFIS"/>
</dbReference>
<dbReference type="PROSITE" id="PS50045">
    <property type="entry name" value="SIGMA54_INTERACT_4"/>
    <property type="match status" value="1"/>
</dbReference>
<protein>
    <submittedName>
        <fullName evidence="10">Two-component system, NtrC family, response regulator HupR/HoxA</fullName>
    </submittedName>
</protein>
<feature type="modified residue" description="4-aspartylphosphate" evidence="7">
    <location>
        <position position="55"/>
    </location>
</feature>
<evidence type="ECO:0000259" key="9">
    <source>
        <dbReference type="PROSITE" id="PS50110"/>
    </source>
</evidence>
<dbReference type="Gene3D" id="1.10.8.60">
    <property type="match status" value="1"/>
</dbReference>
<dbReference type="InterPro" id="IPR003593">
    <property type="entry name" value="AAA+_ATPase"/>
</dbReference>
<proteinExistence type="predicted"/>
<name>A0A1I1N4P3_9RHOB</name>
<evidence type="ECO:0000256" key="1">
    <source>
        <dbReference type="ARBA" id="ARBA00022741"/>
    </source>
</evidence>
<dbReference type="STRING" id="517719.SAMN05421762_2753"/>
<dbReference type="Proteomes" id="UP000231644">
    <property type="component" value="Unassembled WGS sequence"/>
</dbReference>
<feature type="domain" description="Response regulatory" evidence="9">
    <location>
        <begin position="7"/>
        <end position="121"/>
    </location>
</feature>
<evidence type="ECO:0000256" key="7">
    <source>
        <dbReference type="PROSITE-ProRule" id="PRU00169"/>
    </source>
</evidence>
<dbReference type="CDD" id="cd00009">
    <property type="entry name" value="AAA"/>
    <property type="match status" value="1"/>
</dbReference>
<dbReference type="InterPro" id="IPR001789">
    <property type="entry name" value="Sig_transdc_resp-reg_receiver"/>
</dbReference>
<dbReference type="Pfam" id="PF00072">
    <property type="entry name" value="Response_reg"/>
    <property type="match status" value="1"/>
</dbReference>
<keyword evidence="7" id="KW-0597">Phosphoprotein</keyword>
<dbReference type="Pfam" id="PF00158">
    <property type="entry name" value="Sigma54_activat"/>
    <property type="match status" value="1"/>
</dbReference>
<dbReference type="InterPro" id="IPR002197">
    <property type="entry name" value="HTH_Fis"/>
</dbReference>
<gene>
    <name evidence="10" type="ORF">SAMN05421762_2753</name>
</gene>
<dbReference type="EMBL" id="FOLX01000001">
    <property type="protein sequence ID" value="SFC92152.1"/>
    <property type="molecule type" value="Genomic_DNA"/>
</dbReference>
<feature type="domain" description="Sigma-54 factor interaction" evidence="8">
    <location>
        <begin position="165"/>
        <end position="394"/>
    </location>
</feature>
<dbReference type="GO" id="GO:0006355">
    <property type="term" value="P:regulation of DNA-templated transcription"/>
    <property type="evidence" value="ECO:0007669"/>
    <property type="project" value="InterPro"/>
</dbReference>
<evidence type="ECO:0000256" key="5">
    <source>
        <dbReference type="ARBA" id="ARBA00023125"/>
    </source>
</evidence>
<dbReference type="RefSeq" id="WP_093446983.1">
    <property type="nucleotide sequence ID" value="NZ_FNZG01000001.1"/>
</dbReference>
<organism evidence="10 11">
    <name type="scientific">Pseudooceanicola nitratireducens</name>
    <dbReference type="NCBI Taxonomy" id="517719"/>
    <lineage>
        <taxon>Bacteria</taxon>
        <taxon>Pseudomonadati</taxon>
        <taxon>Pseudomonadota</taxon>
        <taxon>Alphaproteobacteria</taxon>
        <taxon>Rhodobacterales</taxon>
        <taxon>Paracoccaceae</taxon>
        <taxon>Pseudooceanicola</taxon>
    </lineage>
</organism>
<dbReference type="AlphaFoldDB" id="A0A1I1N4P3"/>
<evidence type="ECO:0000256" key="3">
    <source>
        <dbReference type="ARBA" id="ARBA00023012"/>
    </source>
</evidence>
<dbReference type="InterPro" id="IPR027417">
    <property type="entry name" value="P-loop_NTPase"/>
</dbReference>
<evidence type="ECO:0000256" key="4">
    <source>
        <dbReference type="ARBA" id="ARBA00023015"/>
    </source>
</evidence>
<dbReference type="InterPro" id="IPR002078">
    <property type="entry name" value="Sigma_54_int"/>
</dbReference>
<dbReference type="Pfam" id="PF02954">
    <property type="entry name" value="HTH_8"/>
    <property type="match status" value="1"/>
</dbReference>
<dbReference type="Pfam" id="PF25601">
    <property type="entry name" value="AAA_lid_14"/>
    <property type="match status" value="1"/>
</dbReference>
<keyword evidence="3" id="KW-0902">Two-component regulatory system</keyword>
<dbReference type="PROSITE" id="PS50110">
    <property type="entry name" value="RESPONSE_REGULATORY"/>
    <property type="match status" value="1"/>
</dbReference>
<keyword evidence="11" id="KW-1185">Reference proteome</keyword>
<dbReference type="Gene3D" id="3.40.50.2300">
    <property type="match status" value="1"/>
</dbReference>
<accession>A0A1I1N4P3</accession>
<evidence type="ECO:0000313" key="11">
    <source>
        <dbReference type="Proteomes" id="UP000231644"/>
    </source>
</evidence>
<dbReference type="Gene3D" id="3.40.50.300">
    <property type="entry name" value="P-loop containing nucleotide triphosphate hydrolases"/>
    <property type="match status" value="1"/>
</dbReference>
<dbReference type="OrthoDB" id="9762726at2"/>
<dbReference type="PANTHER" id="PTHR32071">
    <property type="entry name" value="TRANSCRIPTIONAL REGULATORY PROTEIN"/>
    <property type="match status" value="1"/>
</dbReference>
<evidence type="ECO:0000256" key="2">
    <source>
        <dbReference type="ARBA" id="ARBA00022840"/>
    </source>
</evidence>
<dbReference type="SUPFAM" id="SSF52172">
    <property type="entry name" value="CheY-like"/>
    <property type="match status" value="1"/>
</dbReference>
<keyword evidence="1" id="KW-0547">Nucleotide-binding</keyword>
<keyword evidence="2" id="KW-0067">ATP-binding</keyword>
<sequence length="490" mass="54180">MVETLPTILVVDDEPHSVAAMRMALEDDFNVLQAADAAQAWQLMEDHWVQVIVSDQRMPGKTGIELLTEVRDRWPDTVRIIVTGYTETGDMIQAINDAGIYQFITKPWHPDQLVMAVKNATRLFELARDHERMTLEMKYLGTAASARTEERRRLLQAGLGFDKVLRGANSSLNATIAQARHFASFDVPVLITGEPGTGKTDLARAIHYGSLRADRPFYELNCAGLGDEALAAELFGARRGSLPGVTQSRTGLLQKADRGTIFLNGVDALSPVMQMALLRIVTEGAFQPLGAHEVLTTTARIVAGSHCDLRDRVAEGRFRTDLYYALQVTELTMPPLRNRGTDVALLAEAFLREAATEHGKVARGIAPDAIVFLEAYDWPGNLPELRNEITRMLILAQDVTLGADLISRHILQARDPQGEGHGTMPDFTQLDGTLKDRVEIMEMRILGETLTRLKWNKSRAAAELGLSRVGLRAKLDRYGIEPHASIAEED</sequence>
<evidence type="ECO:0000259" key="8">
    <source>
        <dbReference type="PROSITE" id="PS50045"/>
    </source>
</evidence>
<dbReference type="GO" id="GO:0000160">
    <property type="term" value="P:phosphorelay signal transduction system"/>
    <property type="evidence" value="ECO:0007669"/>
    <property type="project" value="UniProtKB-KW"/>
</dbReference>
<dbReference type="SUPFAM" id="SSF46689">
    <property type="entry name" value="Homeodomain-like"/>
    <property type="match status" value="1"/>
</dbReference>
<dbReference type="SMART" id="SM00382">
    <property type="entry name" value="AAA"/>
    <property type="match status" value="1"/>
</dbReference>
<evidence type="ECO:0000313" key="10">
    <source>
        <dbReference type="EMBL" id="SFC92152.1"/>
    </source>
</evidence>
<keyword evidence="6" id="KW-0804">Transcription</keyword>
<keyword evidence="4" id="KW-0805">Transcription regulation</keyword>
<dbReference type="InterPro" id="IPR011006">
    <property type="entry name" value="CheY-like_superfamily"/>
</dbReference>
<dbReference type="InterPro" id="IPR058031">
    <property type="entry name" value="AAA_lid_NorR"/>
</dbReference>
<dbReference type="GO" id="GO:0043565">
    <property type="term" value="F:sequence-specific DNA binding"/>
    <property type="evidence" value="ECO:0007669"/>
    <property type="project" value="InterPro"/>
</dbReference>
<dbReference type="PANTHER" id="PTHR32071:SF117">
    <property type="entry name" value="PTS-DEPENDENT DIHYDROXYACETONE KINASE OPERON REGULATORY PROTEIN-RELATED"/>
    <property type="match status" value="1"/>
</dbReference>
<evidence type="ECO:0000256" key="6">
    <source>
        <dbReference type="ARBA" id="ARBA00023163"/>
    </source>
</evidence>
<dbReference type="SUPFAM" id="SSF52540">
    <property type="entry name" value="P-loop containing nucleoside triphosphate hydrolases"/>
    <property type="match status" value="1"/>
</dbReference>
<dbReference type="Gene3D" id="1.10.10.60">
    <property type="entry name" value="Homeodomain-like"/>
    <property type="match status" value="1"/>
</dbReference>
<dbReference type="SMART" id="SM00448">
    <property type="entry name" value="REC"/>
    <property type="match status" value="1"/>
</dbReference>